<feature type="domain" description="F-box" evidence="1">
    <location>
        <begin position="49"/>
        <end position="85"/>
    </location>
</feature>
<gene>
    <name evidence="2" type="ORF">Plec18167_008012</name>
</gene>
<comment type="caution">
    <text evidence="2">The sequence shown here is derived from an EMBL/GenBank/DDBJ whole genome shotgun (WGS) entry which is preliminary data.</text>
</comment>
<evidence type="ECO:0000313" key="3">
    <source>
        <dbReference type="Proteomes" id="UP001583193"/>
    </source>
</evidence>
<evidence type="ECO:0000259" key="1">
    <source>
        <dbReference type="PROSITE" id="PS50181"/>
    </source>
</evidence>
<sequence>MDPGQSRLDARAAFRRIFQRLILSTETRRKRASLKRSPARRNRGEETNGCLLLDLPTELLFHIASYLDHLSEATFALTCRRLFAISGAALGSEKLRFDKDFAPLFHHYKNEQSFATERWKLMRLLEDNKWHLCSKCLKLHPSDAFPSKELKRSSEVRTCNLGDLAGIVDLCPCKKLTFRDKLDLVDQLKAREGVLQAMGSSVIHGPPERYCWHSCVSQYGKTEMKIEIYPELDEAGRLLVRTEYHLSTEPTALGKEQHMTPRFGCAHRSMDLWLSSVCQTLYCHLYDSFCTSCKRISVCSSCDTVLKCPKKRPYYHAETKQARYFFWTQRCLGKDTTCPDRHWAAQRIHPADSFITWDNCRELCPWTIREHPPLNRPPSLGLDILDPALDDHVLRQLYSSIHMV</sequence>
<dbReference type="PROSITE" id="PS50181">
    <property type="entry name" value="FBOX"/>
    <property type="match status" value="1"/>
</dbReference>
<proteinExistence type="predicted"/>
<dbReference type="Pfam" id="PF12937">
    <property type="entry name" value="F-box-like"/>
    <property type="match status" value="1"/>
</dbReference>
<dbReference type="InterPro" id="IPR001810">
    <property type="entry name" value="F-box_dom"/>
</dbReference>
<protein>
    <recommendedName>
        <fullName evidence="1">F-box domain-containing protein</fullName>
    </recommendedName>
</protein>
<dbReference type="SUPFAM" id="SSF81383">
    <property type="entry name" value="F-box domain"/>
    <property type="match status" value="1"/>
</dbReference>
<name>A0ABR3X049_9EURO</name>
<evidence type="ECO:0000313" key="2">
    <source>
        <dbReference type="EMBL" id="KAL1869010.1"/>
    </source>
</evidence>
<dbReference type="Proteomes" id="UP001583193">
    <property type="component" value="Unassembled WGS sequence"/>
</dbReference>
<accession>A0ABR3X049</accession>
<organism evidence="2 3">
    <name type="scientific">Paecilomyces lecythidis</name>
    <dbReference type="NCBI Taxonomy" id="3004212"/>
    <lineage>
        <taxon>Eukaryota</taxon>
        <taxon>Fungi</taxon>
        <taxon>Dikarya</taxon>
        <taxon>Ascomycota</taxon>
        <taxon>Pezizomycotina</taxon>
        <taxon>Eurotiomycetes</taxon>
        <taxon>Eurotiomycetidae</taxon>
        <taxon>Eurotiales</taxon>
        <taxon>Thermoascaceae</taxon>
        <taxon>Paecilomyces</taxon>
    </lineage>
</organism>
<reference evidence="2 3" key="1">
    <citation type="journal article" date="2024" name="IMA Fungus">
        <title>IMA Genome - F19 : A genome assembly and annotation guide to empower mycologists, including annotated draft genome sequences of Ceratocystis pirilliformis, Diaporthe australafricana, Fusarium ophioides, Paecilomyces lecythidis, and Sporothrix stenoceras.</title>
        <authorList>
            <person name="Aylward J."/>
            <person name="Wilson A.M."/>
            <person name="Visagie C.M."/>
            <person name="Spraker J."/>
            <person name="Barnes I."/>
            <person name="Buitendag C."/>
            <person name="Ceriani C."/>
            <person name="Del Mar Angel L."/>
            <person name="du Plessis D."/>
            <person name="Fuchs T."/>
            <person name="Gasser K."/>
            <person name="Kramer D."/>
            <person name="Li W."/>
            <person name="Munsamy K."/>
            <person name="Piso A."/>
            <person name="Price J.L."/>
            <person name="Sonnekus B."/>
            <person name="Thomas C."/>
            <person name="van der Nest A."/>
            <person name="van Dijk A."/>
            <person name="van Heerden A."/>
            <person name="van Vuuren N."/>
            <person name="Yilmaz N."/>
            <person name="Duong T.A."/>
            <person name="van der Merwe N.A."/>
            <person name="Wingfield M.J."/>
            <person name="Wingfield B.D."/>
        </authorList>
    </citation>
    <scope>NUCLEOTIDE SEQUENCE [LARGE SCALE GENOMIC DNA]</scope>
    <source>
        <strain evidence="2 3">CMW 18167</strain>
    </source>
</reference>
<keyword evidence="3" id="KW-1185">Reference proteome</keyword>
<dbReference type="EMBL" id="JAVDPF010000036">
    <property type="protein sequence ID" value="KAL1869010.1"/>
    <property type="molecule type" value="Genomic_DNA"/>
</dbReference>
<dbReference type="InterPro" id="IPR036047">
    <property type="entry name" value="F-box-like_dom_sf"/>
</dbReference>